<keyword evidence="2" id="KW-1185">Reference proteome</keyword>
<accession>A0A5N5N4A3</accession>
<proteinExistence type="predicted"/>
<reference evidence="2" key="1">
    <citation type="journal article" date="2019" name="Gigascience">
        <title>De novo genome assembly of the endangered Acer yangbiense, a plant species with extremely small populations endemic to Yunnan Province, China.</title>
        <authorList>
            <person name="Yang J."/>
            <person name="Wariss H.M."/>
            <person name="Tao L."/>
            <person name="Zhang R."/>
            <person name="Yun Q."/>
            <person name="Hollingsworth P."/>
            <person name="Dao Z."/>
            <person name="Luo G."/>
            <person name="Guo H."/>
            <person name="Ma Y."/>
            <person name="Sun W."/>
        </authorList>
    </citation>
    <scope>NUCLEOTIDE SEQUENCE [LARGE SCALE GENOMIC DNA]</scope>
    <source>
        <strain evidence="2">cv. br00</strain>
    </source>
</reference>
<dbReference type="AlphaFoldDB" id="A0A5N5N4A3"/>
<evidence type="ECO:0000313" key="1">
    <source>
        <dbReference type="EMBL" id="KAB5561828.1"/>
    </source>
</evidence>
<name>A0A5N5N4A3_9ROSI</name>
<comment type="caution">
    <text evidence="1">The sequence shown here is derived from an EMBL/GenBank/DDBJ whole genome shotgun (WGS) entry which is preliminary data.</text>
</comment>
<dbReference type="Proteomes" id="UP000326939">
    <property type="component" value="Chromosome 4"/>
</dbReference>
<dbReference type="EMBL" id="VDCV01000004">
    <property type="protein sequence ID" value="KAB5561828.1"/>
    <property type="molecule type" value="Genomic_DNA"/>
</dbReference>
<evidence type="ECO:0000313" key="2">
    <source>
        <dbReference type="Proteomes" id="UP000326939"/>
    </source>
</evidence>
<sequence length="101" mass="11044">MVHRLGLILSSIRARHHNYRLLDKNAAERKTPFASILQPARPPSLSTNTICSFDIFASKSLAHAEPLLDNKFGLSRLHASNTGSADCCTVELAKNKAMTSP</sequence>
<gene>
    <name evidence="1" type="ORF">DKX38_006785</name>
</gene>
<organism evidence="1 2">
    <name type="scientific">Salix brachista</name>
    <dbReference type="NCBI Taxonomy" id="2182728"/>
    <lineage>
        <taxon>Eukaryota</taxon>
        <taxon>Viridiplantae</taxon>
        <taxon>Streptophyta</taxon>
        <taxon>Embryophyta</taxon>
        <taxon>Tracheophyta</taxon>
        <taxon>Spermatophyta</taxon>
        <taxon>Magnoliopsida</taxon>
        <taxon>eudicotyledons</taxon>
        <taxon>Gunneridae</taxon>
        <taxon>Pentapetalae</taxon>
        <taxon>rosids</taxon>
        <taxon>fabids</taxon>
        <taxon>Malpighiales</taxon>
        <taxon>Salicaceae</taxon>
        <taxon>Saliceae</taxon>
        <taxon>Salix</taxon>
    </lineage>
</organism>
<protein>
    <submittedName>
        <fullName evidence="1">Uncharacterized protein</fullName>
    </submittedName>
</protein>